<accession>A0A7L0CGG5</accession>
<feature type="non-terminal residue" evidence="2">
    <location>
        <position position="227"/>
    </location>
</feature>
<proteinExistence type="predicted"/>
<dbReference type="Gene3D" id="2.130.10.10">
    <property type="entry name" value="YVTN repeat-like/Quinoprotein amine dehydrogenase"/>
    <property type="match status" value="2"/>
</dbReference>
<dbReference type="GO" id="GO:0044877">
    <property type="term" value="F:protein-containing complex binding"/>
    <property type="evidence" value="ECO:0007669"/>
    <property type="project" value="TreeGrafter"/>
</dbReference>
<gene>
    <name evidence="2" type="primary">Strn4</name>
    <name evidence="2" type="ORF">SPITYR_R01406</name>
</gene>
<sequence length="227" mass="24399">DPGVLSGVLEGHGDAVWGLAFNPTGDRLASCSADGTVRIWDPQREDSACLSTYNAQSGEPGGGIPSALGTSPPPPCHPTCPPFPCRAWHPHLRHLFGHPTWPRCSGFPDGRRSGSQINQVVSHPSQPLTITASDDRGIRFLDNRTDAWGCHHPSVRRPPGQIPEFPTPTTAGHDCSLRLWHLAHKTCVQELTAHRKKHEEAVHAVAFHPSRALSASAGADALAKVFV</sequence>
<feature type="non-terminal residue" evidence="2">
    <location>
        <position position="1"/>
    </location>
</feature>
<reference evidence="2 3" key="1">
    <citation type="submission" date="2019-09" db="EMBL/GenBank/DDBJ databases">
        <title>Bird 10,000 Genomes (B10K) Project - Family phase.</title>
        <authorList>
            <person name="Zhang G."/>
        </authorList>
    </citation>
    <scope>NUCLEOTIDE SEQUENCE [LARGE SCALE GENOMIC DNA]</scope>
    <source>
        <strain evidence="2">B10K-DU-007-42</strain>
        <tissue evidence="2">Muscle</tissue>
    </source>
</reference>
<dbReference type="AlphaFoldDB" id="A0A7L0CGG5"/>
<dbReference type="Pfam" id="PF00400">
    <property type="entry name" value="WD40"/>
    <property type="match status" value="2"/>
</dbReference>
<dbReference type="SMART" id="SM00320">
    <property type="entry name" value="WD40"/>
    <property type="match status" value="3"/>
</dbReference>
<keyword evidence="3" id="KW-1185">Reference proteome</keyword>
<dbReference type="GO" id="GO:0030425">
    <property type="term" value="C:dendrite"/>
    <property type="evidence" value="ECO:0007669"/>
    <property type="project" value="TreeGrafter"/>
</dbReference>
<dbReference type="InterPro" id="IPR051488">
    <property type="entry name" value="WD_repeat_striatin"/>
</dbReference>
<dbReference type="Proteomes" id="UP000519115">
    <property type="component" value="Unassembled WGS sequence"/>
</dbReference>
<dbReference type="GO" id="GO:0005516">
    <property type="term" value="F:calmodulin binding"/>
    <property type="evidence" value="ECO:0007669"/>
    <property type="project" value="TreeGrafter"/>
</dbReference>
<evidence type="ECO:0000313" key="3">
    <source>
        <dbReference type="Proteomes" id="UP000519115"/>
    </source>
</evidence>
<name>A0A7L0CGG5_9AVES</name>
<protein>
    <submittedName>
        <fullName evidence="2">STRN4 protein</fullName>
    </submittedName>
</protein>
<dbReference type="PROSITE" id="PS50082">
    <property type="entry name" value="WD_REPEATS_2"/>
    <property type="match status" value="1"/>
</dbReference>
<comment type="caution">
    <text evidence="2">The sequence shown here is derived from an EMBL/GenBank/DDBJ whole genome shotgun (WGS) entry which is preliminary data.</text>
</comment>
<dbReference type="GO" id="GO:0051721">
    <property type="term" value="F:protein phosphatase 2A binding"/>
    <property type="evidence" value="ECO:0007669"/>
    <property type="project" value="TreeGrafter"/>
</dbReference>
<dbReference type="GO" id="GO:0070016">
    <property type="term" value="F:armadillo repeat domain binding"/>
    <property type="evidence" value="ECO:0007669"/>
    <property type="project" value="TreeGrafter"/>
</dbReference>
<keyword evidence="1" id="KW-0853">WD repeat</keyword>
<evidence type="ECO:0000313" key="2">
    <source>
        <dbReference type="EMBL" id="NXJ58126.1"/>
    </source>
</evidence>
<dbReference type="PANTHER" id="PTHR15653">
    <property type="entry name" value="STRIATIN"/>
    <property type="match status" value="1"/>
</dbReference>
<evidence type="ECO:0000256" key="1">
    <source>
        <dbReference type="PROSITE-ProRule" id="PRU00221"/>
    </source>
</evidence>
<dbReference type="PROSITE" id="PS50294">
    <property type="entry name" value="WD_REPEATS_REGION"/>
    <property type="match status" value="1"/>
</dbReference>
<dbReference type="PANTHER" id="PTHR15653:SF1">
    <property type="entry name" value="STRIATIN-4"/>
    <property type="match status" value="1"/>
</dbReference>
<dbReference type="EMBL" id="VXAF01001443">
    <property type="protein sequence ID" value="NXJ58126.1"/>
    <property type="molecule type" value="Genomic_DNA"/>
</dbReference>
<dbReference type="SUPFAM" id="SSF50978">
    <property type="entry name" value="WD40 repeat-like"/>
    <property type="match status" value="1"/>
</dbReference>
<dbReference type="InterPro" id="IPR015943">
    <property type="entry name" value="WD40/YVTN_repeat-like_dom_sf"/>
</dbReference>
<organism evidence="2 3">
    <name type="scientific">Spizaetus tyrannus</name>
    <name type="common">black hawk-eagle</name>
    <dbReference type="NCBI Taxonomy" id="252798"/>
    <lineage>
        <taxon>Eukaryota</taxon>
        <taxon>Metazoa</taxon>
        <taxon>Chordata</taxon>
        <taxon>Craniata</taxon>
        <taxon>Vertebrata</taxon>
        <taxon>Euteleostomi</taxon>
        <taxon>Archelosauria</taxon>
        <taxon>Archosauria</taxon>
        <taxon>Dinosauria</taxon>
        <taxon>Saurischia</taxon>
        <taxon>Theropoda</taxon>
        <taxon>Coelurosauria</taxon>
        <taxon>Aves</taxon>
        <taxon>Neognathae</taxon>
        <taxon>Neoaves</taxon>
        <taxon>Telluraves</taxon>
        <taxon>Accipitrimorphae</taxon>
        <taxon>Accipitriformes</taxon>
        <taxon>Accipitridae</taxon>
        <taxon>Accipitrinae</taxon>
        <taxon>Spizaetus</taxon>
    </lineage>
</organism>
<feature type="repeat" description="WD" evidence="1">
    <location>
        <begin position="9"/>
        <end position="41"/>
    </location>
</feature>
<dbReference type="InterPro" id="IPR036322">
    <property type="entry name" value="WD40_repeat_dom_sf"/>
</dbReference>
<dbReference type="InterPro" id="IPR001680">
    <property type="entry name" value="WD40_rpt"/>
</dbReference>